<accession>A0AAE3FH98</accession>
<dbReference type="EMBL" id="JALEMU010000092">
    <property type="protein sequence ID" value="MCI5755784.1"/>
    <property type="molecule type" value="Genomic_DNA"/>
</dbReference>
<dbReference type="Pfam" id="PF18937">
    <property type="entry name" value="DUF5685"/>
    <property type="match status" value="1"/>
</dbReference>
<feature type="compositionally biased region" description="Basic and acidic residues" evidence="1">
    <location>
        <begin position="152"/>
        <end position="165"/>
    </location>
</feature>
<feature type="compositionally biased region" description="Basic and acidic residues" evidence="1">
    <location>
        <begin position="278"/>
        <end position="291"/>
    </location>
</feature>
<sequence length="291" mass="31711">MFGYVTPLVDELKVKEHIFYKSVYCGLCRCMGKTVCPESTVTLSYDAVFLVLVRMALTGCAAEFGAGRCTASPLKKKPYLKSNAELEYCAAAGALLAYYSIEDNARDSRGFPELAAKTALLFSRRMRKKAGLPELSEAISDRISELSEIEGSGEKDPDRAAEKSGEMTAEVFSHSLEGDAARIAREIGFHVGKWVYFADAADDYYRDLKRKAYNPLPGPDAESLRCAMNLELEGAAAAFELIGDADPGIKNIIGNILYLGMPARAEKILSALENGTPDPHKKGQSSDDRPL</sequence>
<reference evidence="2 3" key="1">
    <citation type="submission" date="2022-03" db="EMBL/GenBank/DDBJ databases">
        <title>Metagenome-assembled genomes from swine fecal metagenomes.</title>
        <authorList>
            <person name="Holman D.B."/>
            <person name="Kommadath A."/>
        </authorList>
    </citation>
    <scope>NUCLEOTIDE SEQUENCE [LARGE SCALE GENOMIC DNA]</scope>
    <source>
        <strain evidence="2">SUG147</strain>
    </source>
</reference>
<proteinExistence type="predicted"/>
<organism evidence="2 3">
    <name type="scientific">Candidatus Colimorpha enterica</name>
    <dbReference type="NCBI Taxonomy" id="3083063"/>
    <lineage>
        <taxon>Bacteria</taxon>
        <taxon>Pseudomonadati</taxon>
        <taxon>Bacteroidota</taxon>
        <taxon>Bacteroidia</taxon>
        <taxon>Bacteroidales</taxon>
        <taxon>Candidatus Colimorpha</taxon>
    </lineage>
</organism>
<feature type="region of interest" description="Disordered" evidence="1">
    <location>
        <begin position="146"/>
        <end position="165"/>
    </location>
</feature>
<dbReference type="AlphaFoldDB" id="A0AAE3FH98"/>
<evidence type="ECO:0000256" key="1">
    <source>
        <dbReference type="SAM" id="MobiDB-lite"/>
    </source>
</evidence>
<comment type="caution">
    <text evidence="2">The sequence shown here is derived from an EMBL/GenBank/DDBJ whole genome shotgun (WGS) entry which is preliminary data.</text>
</comment>
<gene>
    <name evidence="2" type="ORF">MR241_05765</name>
</gene>
<evidence type="ECO:0000313" key="3">
    <source>
        <dbReference type="Proteomes" id="UP001139365"/>
    </source>
</evidence>
<name>A0AAE3FH98_9BACT</name>
<dbReference type="Proteomes" id="UP001139365">
    <property type="component" value="Unassembled WGS sequence"/>
</dbReference>
<dbReference type="InterPro" id="IPR043740">
    <property type="entry name" value="DUF5685"/>
</dbReference>
<evidence type="ECO:0000313" key="2">
    <source>
        <dbReference type="EMBL" id="MCI5755784.1"/>
    </source>
</evidence>
<protein>
    <submittedName>
        <fullName evidence="2">DUF5685 family protein</fullName>
    </submittedName>
</protein>
<feature type="region of interest" description="Disordered" evidence="1">
    <location>
        <begin position="272"/>
        <end position="291"/>
    </location>
</feature>